<gene>
    <name evidence="1" type="ORF">BUALT_Bualt02G0055500</name>
</gene>
<evidence type="ECO:0000313" key="1">
    <source>
        <dbReference type="EMBL" id="KAG8387767.1"/>
    </source>
</evidence>
<keyword evidence="2" id="KW-1185">Reference proteome</keyword>
<dbReference type="AlphaFoldDB" id="A0AAV6Y691"/>
<name>A0AAV6Y691_9LAMI</name>
<sequence>MHSNVDQDYPLHLIKRVAYGANETVRHDLRGLIYLDNLNQFLFMTSSYFYLMAYTSTTKVDNLNLSVLNIGFECLLHLKYVDDPYDRIWTHVVGGNGLSNVASDAILIDTSESDHPSSKVLRNAITASSPSAQIQLLHRIFLC</sequence>
<evidence type="ECO:0000313" key="2">
    <source>
        <dbReference type="Proteomes" id="UP000826271"/>
    </source>
</evidence>
<accession>A0AAV6Y691</accession>
<protein>
    <submittedName>
        <fullName evidence="1">Uncharacterized protein</fullName>
    </submittedName>
</protein>
<proteinExistence type="predicted"/>
<reference evidence="1" key="1">
    <citation type="submission" date="2019-10" db="EMBL/GenBank/DDBJ databases">
        <authorList>
            <person name="Zhang R."/>
            <person name="Pan Y."/>
            <person name="Wang J."/>
            <person name="Ma R."/>
            <person name="Yu S."/>
        </authorList>
    </citation>
    <scope>NUCLEOTIDE SEQUENCE</scope>
    <source>
        <strain evidence="1">LA-IB0</strain>
        <tissue evidence="1">Leaf</tissue>
    </source>
</reference>
<organism evidence="1 2">
    <name type="scientific">Buddleja alternifolia</name>
    <dbReference type="NCBI Taxonomy" id="168488"/>
    <lineage>
        <taxon>Eukaryota</taxon>
        <taxon>Viridiplantae</taxon>
        <taxon>Streptophyta</taxon>
        <taxon>Embryophyta</taxon>
        <taxon>Tracheophyta</taxon>
        <taxon>Spermatophyta</taxon>
        <taxon>Magnoliopsida</taxon>
        <taxon>eudicotyledons</taxon>
        <taxon>Gunneridae</taxon>
        <taxon>Pentapetalae</taxon>
        <taxon>asterids</taxon>
        <taxon>lamiids</taxon>
        <taxon>Lamiales</taxon>
        <taxon>Scrophulariaceae</taxon>
        <taxon>Buddlejeae</taxon>
        <taxon>Buddleja</taxon>
    </lineage>
</organism>
<dbReference type="Proteomes" id="UP000826271">
    <property type="component" value="Unassembled WGS sequence"/>
</dbReference>
<comment type="caution">
    <text evidence="1">The sequence shown here is derived from an EMBL/GenBank/DDBJ whole genome shotgun (WGS) entry which is preliminary data.</text>
</comment>
<dbReference type="EMBL" id="WHWC01000002">
    <property type="protein sequence ID" value="KAG8387767.1"/>
    <property type="molecule type" value="Genomic_DNA"/>
</dbReference>